<feature type="transmembrane region" description="Helical" evidence="2">
    <location>
        <begin position="1071"/>
        <end position="1089"/>
    </location>
</feature>
<dbReference type="VEuPathDB" id="FungiDB:NECHADRAFT_75761"/>
<dbReference type="KEGG" id="nhe:NECHADRAFT_75761"/>
<protein>
    <submittedName>
        <fullName evidence="3">Uncharacterized protein</fullName>
    </submittedName>
</protein>
<organism evidence="3 4">
    <name type="scientific">Fusarium vanettenii (strain ATCC MYA-4622 / CBS 123669 / FGSC 9596 / NRRL 45880 / 77-13-4)</name>
    <name type="common">Fusarium solani subsp. pisi</name>
    <dbReference type="NCBI Taxonomy" id="660122"/>
    <lineage>
        <taxon>Eukaryota</taxon>
        <taxon>Fungi</taxon>
        <taxon>Dikarya</taxon>
        <taxon>Ascomycota</taxon>
        <taxon>Pezizomycotina</taxon>
        <taxon>Sordariomycetes</taxon>
        <taxon>Hypocreomycetidae</taxon>
        <taxon>Hypocreales</taxon>
        <taxon>Nectriaceae</taxon>
        <taxon>Fusarium</taxon>
        <taxon>Fusarium solani species complex</taxon>
        <taxon>Fusarium vanettenii</taxon>
    </lineage>
</organism>
<dbReference type="OMA" id="RHSCIPE"/>
<proteinExistence type="predicted"/>
<feature type="region of interest" description="Disordered" evidence="1">
    <location>
        <begin position="114"/>
        <end position="137"/>
    </location>
</feature>
<feature type="compositionally biased region" description="Acidic residues" evidence="1">
    <location>
        <begin position="209"/>
        <end position="219"/>
    </location>
</feature>
<keyword evidence="2" id="KW-0472">Membrane</keyword>
<feature type="region of interest" description="Disordered" evidence="1">
    <location>
        <begin position="198"/>
        <end position="291"/>
    </location>
</feature>
<feature type="compositionally biased region" description="Basic and acidic residues" evidence="1">
    <location>
        <begin position="198"/>
        <end position="208"/>
    </location>
</feature>
<gene>
    <name evidence="3" type="ORF">NECHADRAFT_75761</name>
</gene>
<dbReference type="HOGENOM" id="CLU_294233_0_0_1"/>
<keyword evidence="4" id="KW-1185">Reference proteome</keyword>
<dbReference type="Proteomes" id="UP000005206">
    <property type="component" value="Chromosome 1"/>
</dbReference>
<name>C7YJQ5_FUSV7</name>
<reference evidence="3 4" key="1">
    <citation type="journal article" date="2009" name="PLoS Genet.">
        <title>The genome of Nectria haematococca: contribution of supernumerary chromosomes to gene expansion.</title>
        <authorList>
            <person name="Coleman J.J."/>
            <person name="Rounsley S.D."/>
            <person name="Rodriguez-Carres M."/>
            <person name="Kuo A."/>
            <person name="Wasmann C.C."/>
            <person name="Grimwood J."/>
            <person name="Schmutz J."/>
            <person name="Taga M."/>
            <person name="White G.J."/>
            <person name="Zhou S."/>
            <person name="Schwartz D.C."/>
            <person name="Freitag M."/>
            <person name="Ma L.J."/>
            <person name="Danchin E.G."/>
            <person name="Henrissat B."/>
            <person name="Coutinho P.M."/>
            <person name="Nelson D.R."/>
            <person name="Straney D."/>
            <person name="Napoli C.A."/>
            <person name="Barker B.M."/>
            <person name="Gribskov M."/>
            <person name="Rep M."/>
            <person name="Kroken S."/>
            <person name="Molnar I."/>
            <person name="Rensing C."/>
            <person name="Kennell J.C."/>
            <person name="Zamora J."/>
            <person name="Farman M.L."/>
            <person name="Selker E.U."/>
            <person name="Salamov A."/>
            <person name="Shapiro H."/>
            <person name="Pangilinan J."/>
            <person name="Lindquist E."/>
            <person name="Lamers C."/>
            <person name="Grigoriev I.V."/>
            <person name="Geiser D.M."/>
            <person name="Covert S.F."/>
            <person name="Temporini E."/>
            <person name="Vanetten H.D."/>
        </authorList>
    </citation>
    <scope>NUCLEOTIDE SEQUENCE [LARGE SCALE GENOMIC DNA]</scope>
    <source>
        <strain evidence="4">ATCC MYA-4622 / CBS 123669 / FGSC 9596 / NRRL 45880 / 77-13-4</strain>
    </source>
</reference>
<dbReference type="InParanoid" id="C7YJQ5"/>
<dbReference type="GeneID" id="9663886"/>
<dbReference type="eggNOG" id="ENOG502SYGZ">
    <property type="taxonomic scope" value="Eukaryota"/>
</dbReference>
<keyword evidence="2" id="KW-1133">Transmembrane helix</keyword>
<keyword evidence="2" id="KW-0812">Transmembrane</keyword>
<dbReference type="AlphaFoldDB" id="C7YJQ5"/>
<dbReference type="EMBL" id="GG698896">
    <property type="protein sequence ID" value="EEU49017.1"/>
    <property type="molecule type" value="Genomic_DNA"/>
</dbReference>
<accession>C7YJQ5</accession>
<evidence type="ECO:0000313" key="3">
    <source>
        <dbReference type="EMBL" id="EEU49017.1"/>
    </source>
</evidence>
<evidence type="ECO:0000256" key="1">
    <source>
        <dbReference type="SAM" id="MobiDB-lite"/>
    </source>
</evidence>
<sequence length="1092" mass="121675">MAEGGDLAIYNANKSIIQNLLEHSGIPESDHKLWIGIYRIGANQDESRPAIVVSCLDSKVRKQAKGSIKNCSLLRPGGAFAHFAVLGKATPPELPCEPQLTMAGNAQAHRLASTISSSARQSEELTNQGPGGDIRENIKHPVVLQLFGSHTGDSYLCRPIQARRGLQRQSATAGPLLFLDGTSYQLTVEHVVNFSRHKSEPTWEHTNDDWDDDDEDHADDDARGRGDVEDIVPSDFGTVRTMSEGSVSSEEVEIDLSGSSSSSSAQETEGNTSWSPMVPASSPLPQSSSEPRTVSNIIVNDSSSSPQTEPISSPPRCYTSAKMDYLLFPIHVNPGPEACTAGGAEMVQLSDVFDVHGQTKARPIIITTASLGYVQGIVFPASMLLQKPGSRNFQTLFCIESSFPMPKGTSGSAVFDSQTGLLAGYLVLGCPGKHTCYMVPMCDVLAELNMFSSSIVRCQVQLNMSAIAKVDLEKSALTRFSFCAGGFNRSVPLSSVLPRQEAVRRNNRPFLGKLLEHVPVIFPKPTGHVEEDLKTKKSPRNPPKFKTLQSWISPTIATLEWVSEPADEWKTRFGQTTKLIGSVENRPYIDVIREMGIEVSPELWTFFQPKIPSARWERRISQIERFCEGASFALDGSGPRDAENPTFEDDQGPRAWVSDRNCVTEGSSYPKPNYPRVLGYRGLYHALQRKRLQNNACDDTTGHPRRIYIEDPDGSSVVALTKTTPASQTEGFCDLFANYITPTPEPKFSLRASDWSGGCFIISFNIPFFEIGSEHQRNIRTTSHDKTKRPLRACHSLSFLNLNSQRSKLSSNEVFNLPHPLFLHEAVCSFMVTGKSDRYWTAAFLDGDSCSKEPRLSQEEELDPIVLKAETNCSDTTASPRAYALAALAVSLDVVVEHHQNIQDLFKASLTLLIAEMEQKYSNDISTEKLREWIENFPRILDRITHSNSYLLAKLDHFLSEDVIFGSDALPHGALWRSLRNDREALMSLLRIKQHRNELRDVQNELKQLIPKANEVRRLQKWKIEGEQHVITRQVYRVAVALYSAWPTMADLPPWHVYHPPAWHEYLPSAWLVHVISMAMMVILGAYLWQNR</sequence>
<dbReference type="OrthoDB" id="5097863at2759"/>
<dbReference type="RefSeq" id="XP_003054730.1">
    <property type="nucleotide sequence ID" value="XM_003054684.1"/>
</dbReference>
<evidence type="ECO:0000313" key="4">
    <source>
        <dbReference type="Proteomes" id="UP000005206"/>
    </source>
</evidence>
<feature type="compositionally biased region" description="Polar residues" evidence="1">
    <location>
        <begin position="265"/>
        <end position="275"/>
    </location>
</feature>
<evidence type="ECO:0000256" key="2">
    <source>
        <dbReference type="SAM" id="Phobius"/>
    </source>
</evidence>
<feature type="compositionally biased region" description="Polar residues" evidence="1">
    <location>
        <begin position="114"/>
        <end position="128"/>
    </location>
</feature>